<dbReference type="InterPro" id="IPR001763">
    <property type="entry name" value="Rhodanese-like_dom"/>
</dbReference>
<accession>A0A151CJN6</accession>
<dbReference type="SMART" id="SM00450">
    <property type="entry name" value="RHOD"/>
    <property type="match status" value="1"/>
</dbReference>
<evidence type="ECO:0000313" key="2">
    <source>
        <dbReference type="EMBL" id="KYJ87707.1"/>
    </source>
</evidence>
<name>A0A151CJN6_9BACT</name>
<dbReference type="EMBL" id="LNKT01000001">
    <property type="protein sequence ID" value="KYJ87707.1"/>
    <property type="molecule type" value="Genomic_DNA"/>
</dbReference>
<dbReference type="RefSeq" id="WP_067328767.1">
    <property type="nucleotide sequence ID" value="NZ_LNKT01000001.1"/>
</dbReference>
<dbReference type="AlphaFoldDB" id="A0A151CJN6"/>
<feature type="domain" description="Rhodanese" evidence="1">
    <location>
        <begin position="61"/>
        <end position="153"/>
    </location>
</feature>
<keyword evidence="3" id="KW-1185">Reference proteome</keyword>
<dbReference type="InterPro" id="IPR036873">
    <property type="entry name" value="Rhodanese-like_dom_sf"/>
</dbReference>
<dbReference type="PANTHER" id="PTHR43031:SF10">
    <property type="entry name" value="RHODANESE DOMAIN-CONTAINING PROTEIN"/>
    <property type="match status" value="1"/>
</dbReference>
<dbReference type="Pfam" id="PF00581">
    <property type="entry name" value="Rhodanese"/>
    <property type="match status" value="1"/>
</dbReference>
<evidence type="ECO:0000259" key="1">
    <source>
        <dbReference type="PROSITE" id="PS50206"/>
    </source>
</evidence>
<proteinExistence type="predicted"/>
<evidence type="ECO:0000313" key="3">
    <source>
        <dbReference type="Proteomes" id="UP000075359"/>
    </source>
</evidence>
<dbReference type="SUPFAM" id="SSF52821">
    <property type="entry name" value="Rhodanese/Cell cycle control phosphatase"/>
    <property type="match status" value="1"/>
</dbReference>
<dbReference type="Gene3D" id="3.40.250.10">
    <property type="entry name" value="Rhodanese-like domain"/>
    <property type="match status" value="1"/>
</dbReference>
<dbReference type="STRING" id="1630136.AS592_11485"/>
<dbReference type="PANTHER" id="PTHR43031">
    <property type="entry name" value="FAD-DEPENDENT OXIDOREDUCTASE"/>
    <property type="match status" value="1"/>
</dbReference>
<dbReference type="PROSITE" id="PS50206">
    <property type="entry name" value="RHODANESE_3"/>
    <property type="match status" value="1"/>
</dbReference>
<sequence length="157" mass="17420">MKKTKIIEAMLLTSLLGVNLSAYDADLAKKFDETFSQYSQDFLNNSKMLVDANSVMKMLQKKEGFVLLDIRTPAEMRVLGLKTKNTLEIPFDHLFKKENLDRLPKDRPLVIVCHSGSRALQAATALEMIGFKNAKVLYGGIIALAQSDSTKSAPAVK</sequence>
<reference evidence="2 3" key="1">
    <citation type="submission" date="2015-11" db="EMBL/GenBank/DDBJ databases">
        <title>Draft genome of Sulfurovum riftiae 1812E, a member of the Epsilonproteobacteria isolated from the tube of the deep-sea hydrothermal vent tubewom Riftia pachyptila.</title>
        <authorList>
            <person name="Vetriani C."/>
            <person name="Giovannelli D."/>
        </authorList>
    </citation>
    <scope>NUCLEOTIDE SEQUENCE [LARGE SCALE GENOMIC DNA]</scope>
    <source>
        <strain evidence="2 3">1812E</strain>
    </source>
</reference>
<organism evidence="2 3">
    <name type="scientific">Sulfurovum riftiae</name>
    <dbReference type="NCBI Taxonomy" id="1630136"/>
    <lineage>
        <taxon>Bacteria</taxon>
        <taxon>Pseudomonadati</taxon>
        <taxon>Campylobacterota</taxon>
        <taxon>Epsilonproteobacteria</taxon>
        <taxon>Campylobacterales</taxon>
        <taxon>Sulfurovaceae</taxon>
        <taxon>Sulfurovum</taxon>
    </lineage>
</organism>
<dbReference type="InterPro" id="IPR050229">
    <property type="entry name" value="GlpE_sulfurtransferase"/>
</dbReference>
<dbReference type="CDD" id="cd00158">
    <property type="entry name" value="RHOD"/>
    <property type="match status" value="1"/>
</dbReference>
<gene>
    <name evidence="2" type="ORF">AS592_11485</name>
</gene>
<dbReference type="Proteomes" id="UP000075359">
    <property type="component" value="Unassembled WGS sequence"/>
</dbReference>
<comment type="caution">
    <text evidence="2">The sequence shown here is derived from an EMBL/GenBank/DDBJ whole genome shotgun (WGS) entry which is preliminary data.</text>
</comment>
<dbReference type="OrthoDB" id="285281at2"/>
<protein>
    <recommendedName>
        <fullName evidence="1">Rhodanese domain-containing protein</fullName>
    </recommendedName>
</protein>